<dbReference type="PANTHER" id="PTHR30055:SF239">
    <property type="entry name" value="TRANSCRIPTIONAL REGULATORY PROTEIN"/>
    <property type="match status" value="1"/>
</dbReference>
<dbReference type="PROSITE" id="PS50977">
    <property type="entry name" value="HTH_TETR_2"/>
    <property type="match status" value="1"/>
</dbReference>
<evidence type="ECO:0000259" key="3">
    <source>
        <dbReference type="PROSITE" id="PS50977"/>
    </source>
</evidence>
<feature type="DNA-binding region" description="H-T-H motif" evidence="2">
    <location>
        <begin position="27"/>
        <end position="46"/>
    </location>
</feature>
<keyword evidence="1 2" id="KW-0238">DNA-binding</keyword>
<evidence type="ECO:0000256" key="2">
    <source>
        <dbReference type="PROSITE-ProRule" id="PRU00335"/>
    </source>
</evidence>
<dbReference type="EMBL" id="PZZL01000004">
    <property type="protein sequence ID" value="PTM56977.1"/>
    <property type="molecule type" value="Genomic_DNA"/>
</dbReference>
<comment type="caution">
    <text evidence="4">The sequence shown here is derived from an EMBL/GenBank/DDBJ whole genome shotgun (WGS) entry which is preliminary data.</text>
</comment>
<gene>
    <name evidence="4" type="ORF">C8P69_10423</name>
</gene>
<accession>A0A2T4Z513</accession>
<dbReference type="InterPro" id="IPR009057">
    <property type="entry name" value="Homeodomain-like_sf"/>
</dbReference>
<protein>
    <submittedName>
        <fullName evidence="4">TetR family transcriptional regulator</fullName>
    </submittedName>
</protein>
<dbReference type="Gene3D" id="1.10.357.10">
    <property type="entry name" value="Tetracycline Repressor, domain 2"/>
    <property type="match status" value="1"/>
</dbReference>
<reference evidence="4 5" key="1">
    <citation type="submission" date="2018-04" db="EMBL/GenBank/DDBJ databases">
        <title>Genomic Encyclopedia of Archaeal and Bacterial Type Strains, Phase II (KMG-II): from individual species to whole genera.</title>
        <authorList>
            <person name="Goeker M."/>
        </authorList>
    </citation>
    <scope>NUCLEOTIDE SEQUENCE [LARGE SCALE GENOMIC DNA]</scope>
    <source>
        <strain evidence="4 5">DSM 25521</strain>
    </source>
</reference>
<dbReference type="RefSeq" id="WP_170118197.1">
    <property type="nucleotide sequence ID" value="NZ_PZZL01000004.1"/>
</dbReference>
<dbReference type="SUPFAM" id="SSF46689">
    <property type="entry name" value="Homeodomain-like"/>
    <property type="match status" value="1"/>
</dbReference>
<dbReference type="InterPro" id="IPR050109">
    <property type="entry name" value="HTH-type_TetR-like_transc_reg"/>
</dbReference>
<name>A0A2T4Z513_9HYPH</name>
<dbReference type="AlphaFoldDB" id="A0A2T4Z513"/>
<dbReference type="Pfam" id="PF00440">
    <property type="entry name" value="TetR_N"/>
    <property type="match status" value="1"/>
</dbReference>
<evidence type="ECO:0000313" key="5">
    <source>
        <dbReference type="Proteomes" id="UP000241808"/>
    </source>
</evidence>
<dbReference type="Proteomes" id="UP000241808">
    <property type="component" value="Unassembled WGS sequence"/>
</dbReference>
<feature type="domain" description="HTH tetR-type" evidence="3">
    <location>
        <begin position="4"/>
        <end position="64"/>
    </location>
</feature>
<evidence type="ECO:0000313" key="4">
    <source>
        <dbReference type="EMBL" id="PTM56977.1"/>
    </source>
</evidence>
<dbReference type="InterPro" id="IPR001647">
    <property type="entry name" value="HTH_TetR"/>
</dbReference>
<dbReference type="GO" id="GO:0000976">
    <property type="term" value="F:transcription cis-regulatory region binding"/>
    <property type="evidence" value="ECO:0007669"/>
    <property type="project" value="TreeGrafter"/>
</dbReference>
<sequence length="185" mass="20147">MKDSLDRSAWVSAGLAALADKGLDSVRVERLATDLKVTKGSFYWHFRDRADLLAMMVEAWRTSATADIITRVEARATAPADRLKALFATVLRADGRLEMAMRDWAARDAGVGAVVAETDARRVAYVEALFAAIGVPGAEAGARARFAYQALLGHFRMGAGAADERAREERAREALEIILPLMSRP</sequence>
<organism evidence="4 5">
    <name type="scientific">Phreatobacter oligotrophus</name>
    <dbReference type="NCBI Taxonomy" id="1122261"/>
    <lineage>
        <taxon>Bacteria</taxon>
        <taxon>Pseudomonadati</taxon>
        <taxon>Pseudomonadota</taxon>
        <taxon>Alphaproteobacteria</taxon>
        <taxon>Hyphomicrobiales</taxon>
        <taxon>Phreatobacteraceae</taxon>
        <taxon>Phreatobacter</taxon>
    </lineage>
</organism>
<proteinExistence type="predicted"/>
<dbReference type="PANTHER" id="PTHR30055">
    <property type="entry name" value="HTH-TYPE TRANSCRIPTIONAL REGULATOR RUTR"/>
    <property type="match status" value="1"/>
</dbReference>
<evidence type="ECO:0000256" key="1">
    <source>
        <dbReference type="ARBA" id="ARBA00023125"/>
    </source>
</evidence>
<dbReference type="GO" id="GO:0003700">
    <property type="term" value="F:DNA-binding transcription factor activity"/>
    <property type="evidence" value="ECO:0007669"/>
    <property type="project" value="TreeGrafter"/>
</dbReference>
<keyword evidence="5" id="KW-1185">Reference proteome</keyword>